<evidence type="ECO:0000313" key="3">
    <source>
        <dbReference type="Proteomes" id="UP000226357"/>
    </source>
</evidence>
<dbReference type="Pfam" id="PF13129">
    <property type="entry name" value="DUF3953"/>
    <property type="match status" value="1"/>
</dbReference>
<sequence>MGKGDVCVFIRIVTFILAIALMGYIVYSWGDDSKQSMLIIQLLLGCIVIGIGLQTYRKNENENKIVGIVCFVVAIFCIVVPLYKYFK</sequence>
<proteinExistence type="predicted"/>
<protein>
    <submittedName>
        <fullName evidence="2">DUF3953 domain-containing protein</fullName>
    </submittedName>
</protein>
<feature type="transmembrane region" description="Helical" evidence="1">
    <location>
        <begin position="36"/>
        <end position="53"/>
    </location>
</feature>
<keyword evidence="1" id="KW-0472">Membrane</keyword>
<name>A0AA44TC52_BACCE</name>
<gene>
    <name evidence="2" type="ORF">COK38_25710</name>
</gene>
<dbReference type="RefSeq" id="WP_002056812.1">
    <property type="nucleotide sequence ID" value="NZ_NTUG01000010.1"/>
</dbReference>
<dbReference type="Proteomes" id="UP000226357">
    <property type="component" value="Unassembled WGS sequence"/>
</dbReference>
<evidence type="ECO:0000313" key="2">
    <source>
        <dbReference type="EMBL" id="PFR88137.1"/>
    </source>
</evidence>
<evidence type="ECO:0000256" key="1">
    <source>
        <dbReference type="SAM" id="Phobius"/>
    </source>
</evidence>
<accession>A0AA44TC52</accession>
<dbReference type="AlphaFoldDB" id="A0AA44TC52"/>
<reference evidence="2 3" key="1">
    <citation type="submission" date="2017-09" db="EMBL/GenBank/DDBJ databases">
        <title>Large-scale bioinformatics analysis of Bacillus genomes uncovers conserved roles of natural products in bacterial physiology.</title>
        <authorList>
            <consortium name="Agbiome Team Llc"/>
            <person name="Bleich R.M."/>
            <person name="Grubbs K.J."/>
            <person name="Santa Maria K.C."/>
            <person name="Allen S.E."/>
            <person name="Farag S."/>
            <person name="Shank E.A."/>
            <person name="Bowers A."/>
        </authorList>
    </citation>
    <scope>NUCLEOTIDE SEQUENCE [LARGE SCALE GENOMIC DNA]</scope>
    <source>
        <strain evidence="2 3">AFS067272</strain>
    </source>
</reference>
<organism evidence="2 3">
    <name type="scientific">Bacillus cereus</name>
    <dbReference type="NCBI Taxonomy" id="1396"/>
    <lineage>
        <taxon>Bacteria</taxon>
        <taxon>Bacillati</taxon>
        <taxon>Bacillota</taxon>
        <taxon>Bacilli</taxon>
        <taxon>Bacillales</taxon>
        <taxon>Bacillaceae</taxon>
        <taxon>Bacillus</taxon>
        <taxon>Bacillus cereus group</taxon>
    </lineage>
</organism>
<dbReference type="EMBL" id="NVBO01000334">
    <property type="protein sequence ID" value="PFR88137.1"/>
    <property type="molecule type" value="Genomic_DNA"/>
</dbReference>
<feature type="transmembrane region" description="Helical" evidence="1">
    <location>
        <begin position="12"/>
        <end position="30"/>
    </location>
</feature>
<keyword evidence="1" id="KW-0812">Transmembrane</keyword>
<dbReference type="InterPro" id="IPR025018">
    <property type="entry name" value="DUF3953"/>
</dbReference>
<comment type="caution">
    <text evidence="2">The sequence shown here is derived from an EMBL/GenBank/DDBJ whole genome shotgun (WGS) entry which is preliminary data.</text>
</comment>
<keyword evidence="1" id="KW-1133">Transmembrane helix</keyword>
<feature type="transmembrane region" description="Helical" evidence="1">
    <location>
        <begin position="65"/>
        <end position="86"/>
    </location>
</feature>